<dbReference type="Gene3D" id="3.30.565.10">
    <property type="entry name" value="Histidine kinase-like ATPase, C-terminal domain"/>
    <property type="match status" value="2"/>
</dbReference>
<dbReference type="GO" id="GO:0005524">
    <property type="term" value="F:ATP binding"/>
    <property type="evidence" value="ECO:0007669"/>
    <property type="project" value="UniProtKB-UniRule"/>
</dbReference>
<dbReference type="Pfam" id="PF18000">
    <property type="entry name" value="Top6b_C"/>
    <property type="match status" value="1"/>
</dbReference>
<evidence type="ECO:0000256" key="7">
    <source>
        <dbReference type="ARBA" id="ARBA00023235"/>
    </source>
</evidence>
<feature type="binding site" evidence="8">
    <location>
        <position position="87"/>
    </location>
    <ligand>
        <name>ATP</name>
        <dbReference type="ChEBI" id="CHEBI:30616"/>
    </ligand>
</feature>
<feature type="region of interest" description="Disordered" evidence="10">
    <location>
        <begin position="1"/>
        <end position="43"/>
    </location>
</feature>
<keyword evidence="5 8" id="KW-0799">Topoisomerase</keyword>
<dbReference type="InterPro" id="IPR005734">
    <property type="entry name" value="TopoVI_B"/>
</dbReference>
<feature type="coiled-coil region" evidence="9">
    <location>
        <begin position="1238"/>
        <end position="1265"/>
    </location>
</feature>
<evidence type="ECO:0000256" key="5">
    <source>
        <dbReference type="ARBA" id="ARBA00023029"/>
    </source>
</evidence>
<dbReference type="OrthoDB" id="65493at2157"/>
<evidence type="ECO:0000256" key="4">
    <source>
        <dbReference type="ARBA" id="ARBA00023000"/>
    </source>
</evidence>
<reference evidence="12" key="1">
    <citation type="journal article" date="2014" name="Int. J. Syst. Evol. Microbiol.">
        <title>Complete genome sequence of Corynebacterium casei LMG S-19264T (=DSM 44701T), isolated from a smear-ripened cheese.</title>
        <authorList>
            <consortium name="US DOE Joint Genome Institute (JGI-PGF)"/>
            <person name="Walter F."/>
            <person name="Albersmeier A."/>
            <person name="Kalinowski J."/>
            <person name="Ruckert C."/>
        </authorList>
    </citation>
    <scope>NUCLEOTIDE SEQUENCE</scope>
    <source>
        <strain evidence="12">JCM 14359</strain>
    </source>
</reference>
<keyword evidence="2" id="KW-0068">Autocatalytic cleavage</keyword>
<dbReference type="Gene3D" id="1.10.8.50">
    <property type="match status" value="1"/>
</dbReference>
<dbReference type="GO" id="GO:0004519">
    <property type="term" value="F:endonuclease activity"/>
    <property type="evidence" value="ECO:0007669"/>
    <property type="project" value="InterPro"/>
</dbReference>
<comment type="catalytic activity">
    <reaction evidence="8">
        <text>ATP-dependent breakage, passage and rejoining of double-stranded DNA.</text>
        <dbReference type="EC" id="5.6.2.2"/>
    </reaction>
</comment>
<accession>A0A830ERI6</accession>
<keyword evidence="3 8" id="KW-0067">ATP-binding</keyword>
<keyword evidence="6 8" id="KW-0238">DNA-binding</keyword>
<dbReference type="Gene3D" id="2.60.40.2960">
    <property type="match status" value="1"/>
</dbReference>
<evidence type="ECO:0000313" key="13">
    <source>
        <dbReference type="Proteomes" id="UP000653099"/>
    </source>
</evidence>
<dbReference type="Gene3D" id="6.10.20.80">
    <property type="match status" value="1"/>
</dbReference>
<dbReference type="EMBL" id="BMOC01000005">
    <property type="protein sequence ID" value="GGJ03023.1"/>
    <property type="molecule type" value="Genomic_DNA"/>
</dbReference>
<evidence type="ECO:0000256" key="2">
    <source>
        <dbReference type="ARBA" id="ARBA00022813"/>
    </source>
</evidence>
<proteinExistence type="inferred from homology"/>
<dbReference type="EC" id="5.6.2.2" evidence="8"/>
<dbReference type="Gene3D" id="3.30.230.10">
    <property type="match status" value="1"/>
</dbReference>
<feature type="binding site" evidence="8">
    <location>
        <position position="1228"/>
    </location>
    <ligand>
        <name>ATP</name>
        <dbReference type="ChEBI" id="CHEBI:30616"/>
    </ligand>
</feature>
<dbReference type="InterPro" id="IPR003594">
    <property type="entry name" value="HATPase_dom"/>
</dbReference>
<dbReference type="HAMAP" id="MF_00322">
    <property type="entry name" value="Top6B"/>
    <property type="match status" value="1"/>
</dbReference>
<feature type="domain" description="DOD-type homing endonuclease" evidence="11">
    <location>
        <begin position="392"/>
        <end position="524"/>
    </location>
</feature>
<dbReference type="InterPro" id="IPR020568">
    <property type="entry name" value="Ribosomal_Su5_D2-typ_SF"/>
</dbReference>
<dbReference type="SUPFAM" id="SSF55874">
    <property type="entry name" value="ATPase domain of HSP90 chaperone/DNA topoisomerase II/histidine kinase"/>
    <property type="match status" value="2"/>
</dbReference>
<evidence type="ECO:0000259" key="11">
    <source>
        <dbReference type="PROSITE" id="PS50819"/>
    </source>
</evidence>
<dbReference type="InterPro" id="IPR006141">
    <property type="entry name" value="Intein_N"/>
</dbReference>
<dbReference type="SMART" id="SM00306">
    <property type="entry name" value="HintN"/>
    <property type="match status" value="1"/>
</dbReference>
<dbReference type="InterPro" id="IPR006142">
    <property type="entry name" value="INTEIN"/>
</dbReference>
<dbReference type="GO" id="GO:0016539">
    <property type="term" value="P:intein-mediated protein splicing"/>
    <property type="evidence" value="ECO:0007669"/>
    <property type="project" value="InterPro"/>
</dbReference>
<dbReference type="InterPro" id="IPR027434">
    <property type="entry name" value="Homing_endonucl"/>
</dbReference>
<dbReference type="GO" id="GO:0006265">
    <property type="term" value="P:DNA topological change"/>
    <property type="evidence" value="ECO:0007669"/>
    <property type="project" value="UniProtKB-UniRule"/>
</dbReference>
<dbReference type="PROSITE" id="PS50819">
    <property type="entry name" value="INTEIN_ENDONUCLEASE"/>
    <property type="match status" value="1"/>
</dbReference>
<dbReference type="Proteomes" id="UP000653099">
    <property type="component" value="Unassembled WGS sequence"/>
</dbReference>
<evidence type="ECO:0000256" key="1">
    <source>
        <dbReference type="ARBA" id="ARBA00022741"/>
    </source>
</evidence>
<evidence type="ECO:0000256" key="9">
    <source>
        <dbReference type="SAM" id="Coils"/>
    </source>
</evidence>
<dbReference type="InterPro" id="IPR030934">
    <property type="entry name" value="Intein_C"/>
</dbReference>
<dbReference type="SUPFAM" id="SSF51294">
    <property type="entry name" value="Hedgehog/intein (Hint) domain"/>
    <property type="match status" value="1"/>
</dbReference>
<evidence type="ECO:0000256" key="3">
    <source>
        <dbReference type="ARBA" id="ARBA00022840"/>
    </source>
</evidence>
<protein>
    <recommendedName>
        <fullName evidence="8">Type 2 DNA topoisomerase 6 subunit B</fullName>
        <ecNumber evidence="8">5.6.2.2</ecNumber>
    </recommendedName>
    <alternativeName>
        <fullName evidence="8">Type II DNA topoisomerase VI subunit B</fullName>
        <shortName evidence="8">TopoVI-B</shortName>
    </alternativeName>
</protein>
<evidence type="ECO:0000256" key="6">
    <source>
        <dbReference type="ARBA" id="ARBA00023125"/>
    </source>
</evidence>
<dbReference type="CDD" id="cd00823">
    <property type="entry name" value="TopoIIB_Trans"/>
    <property type="match status" value="1"/>
</dbReference>
<dbReference type="PANTHER" id="PTHR48444:SF1">
    <property type="entry name" value="DNA TOPOISOMERASE 6 SUBUNIT B"/>
    <property type="match status" value="1"/>
</dbReference>
<dbReference type="GO" id="GO:0003918">
    <property type="term" value="F:DNA topoisomerase type II (double strand cut, ATP-hydrolyzing) activity"/>
    <property type="evidence" value="ECO:0007669"/>
    <property type="project" value="UniProtKB-UniRule"/>
</dbReference>
<reference evidence="12" key="2">
    <citation type="submission" date="2020-09" db="EMBL/GenBank/DDBJ databases">
        <authorList>
            <person name="Sun Q."/>
            <person name="Ohkuma M."/>
        </authorList>
    </citation>
    <scope>NUCLEOTIDE SEQUENCE</scope>
    <source>
        <strain evidence="12">JCM 14359</strain>
    </source>
</reference>
<dbReference type="Pfam" id="PF14890">
    <property type="entry name" value="Intein_splicing"/>
    <property type="match status" value="1"/>
</dbReference>
<keyword evidence="13" id="KW-1185">Reference proteome</keyword>
<feature type="compositionally biased region" description="Acidic residues" evidence="10">
    <location>
        <begin position="8"/>
        <end position="38"/>
    </location>
</feature>
<dbReference type="PRINTS" id="PR00379">
    <property type="entry name" value="INTEIN"/>
</dbReference>
<comment type="function">
    <text evidence="8">Relaxes both positive and negative superturns and exhibits a strong decatenase activity.</text>
</comment>
<dbReference type="SMART" id="SM00305">
    <property type="entry name" value="HintC"/>
    <property type="match status" value="1"/>
</dbReference>
<keyword evidence="1 8" id="KW-0547">Nucleotide-binding</keyword>
<dbReference type="NCBIfam" id="TIGR01445">
    <property type="entry name" value="intein_Nterm"/>
    <property type="match status" value="1"/>
</dbReference>
<sequence length="1398" mass="152216">MTSFQSTLDDDGEDGDSEDGDSEDDTQGDAEDDAEDDTDTRGEVAADLAESQRAISIAEFFDKNKQMLGFDSGARGLVTAVKEAVDNALDATEEAGIKPDISVKITESGDYYKLVVEDNGPGITREQIPKVFGKLLYGSRFHTREQSLTPEQQLLVRRDGEVDFVPIGVLCDAYLPQGGSGTAPVADDIEVPSFDRETHEMTWEGVTHAIRHETDEAVYRVTTERGRTVEVTGNHSLFSVSPDGDTAEVKAGNLSPGDTVLAPQRLPAAAKQTTEINVLEHIRPSQLDGRRVYVYGFDEETIAELRSEETVRKKPSPDSDRRRYYYRHDGVEILRDSLEGNYIEEGYLPAETVLELGWEDRAADCELKTYQVGGEETTVPVTIPVDDSFVELLAYYVSEGHAGPRQVGFTFGSHESGLIEATEEAVTALTGSTTTVERERNSTRVKAFGSPLAMFLESVCGDAADTKRIPSFVFDLDPGLQKRFIAALYRGDGSDRYPNNELSHTTASETLARQLSVLWNIQGVVASTESRADASGYSDGETEMYRTKVYGEDAEVLDVFGAENPAEQRYKRVPTSLLEDVAVGNVTHDTVPDTIPGLLMGAGIGSSTEHAAEYQSLIEAAIAGEQVDAPRYAHNLTEYGLLSEDGRATEELADLWEAVRGLHGLTDTDVCLLSVKSIEEIEPPEYVYDISVPGASGRDENFVVANDGALCVKNSRGQQGIGISAAVLYAQKTSGKPAKITSRTQNADRAQYFELIIDTDTNEPEISVEEERAPGESDLSPTHGTRIELEMEANMRARQQLHDYTQQTAVINPHARLVLDEPGFDEPRRYERVEGADLPAETEEIRPHPHGVELGTLITMLEATESYSVSGFLRGEFTRVGSKTATKVLDNLRDRHFGREMGWAVSSGSDVDLEAAVEDAVANKGAEATAAFASRVADALSNRERTAHSALRSVIDTVGEDIESEFGTTFGSTVRENAADAAWTVLTTDIDSELYAIVDEATSTRKDAATVEGLTDRLADKFREAGGSHRATRSELEAYVDRSANQLVSEDVSFGETARENVVEAVWSVMRTVPDDVPRVSRVADDRDTASELLDAMRETDILAPPTNCLSPITAELVEAGLRKEYDADFYAAATRDAEVHGGDPFIVEAGIAHGGELEDGTVGLLRFANRVPLVYQRGACATTDVVKRIGWRNYGLDQPGGSGMPSGPAVVMIHVASTNVPFTSESKDAIANIPAIEDEIELAVREAARELKSYLKKRRSMQKRREKQDVLGRILPEMADKLSEVTSKERPTIDGALARIMNNVSVERSIDGDTVSLTVENHSDRAEEPEITEIVSAEPADLPDDGSVVNLDGEWFITWTPSVPAGESATLTYTTAADAAFDIDIDGIEAEKLTIDA</sequence>
<dbReference type="PROSITE" id="PS50817">
    <property type="entry name" value="INTEIN_N_TER"/>
    <property type="match status" value="1"/>
</dbReference>
<name>A0A830ERI6_9EURY</name>
<evidence type="ECO:0000256" key="10">
    <source>
        <dbReference type="SAM" id="MobiDB-lite"/>
    </source>
</evidence>
<dbReference type="Gene3D" id="2.170.16.10">
    <property type="entry name" value="Hedgehog/Intein (Hint) domain"/>
    <property type="match status" value="1"/>
</dbReference>
<comment type="caution">
    <text evidence="8">Lacks conserved residue(s) required for the propagation of feature annotation.</text>
</comment>
<dbReference type="Gene3D" id="3.10.28.10">
    <property type="entry name" value="Homing endonucleases"/>
    <property type="match status" value="1"/>
</dbReference>
<dbReference type="InterPro" id="IPR040494">
    <property type="entry name" value="Top6b_C"/>
</dbReference>
<dbReference type="GO" id="GO:0003677">
    <property type="term" value="F:DNA binding"/>
    <property type="evidence" value="ECO:0007669"/>
    <property type="project" value="UniProtKB-UniRule"/>
</dbReference>
<dbReference type="PROSITE" id="PS50818">
    <property type="entry name" value="INTEIN_C_TER"/>
    <property type="match status" value="1"/>
</dbReference>
<comment type="similarity">
    <text evidence="8">Belongs to the TOP6B family.</text>
</comment>
<dbReference type="InterPro" id="IPR036844">
    <property type="entry name" value="Hint_dom_sf"/>
</dbReference>
<dbReference type="InterPro" id="IPR004042">
    <property type="entry name" value="Intein_endonuc_central"/>
</dbReference>
<evidence type="ECO:0000313" key="12">
    <source>
        <dbReference type="EMBL" id="GGJ03023.1"/>
    </source>
</evidence>
<comment type="caution">
    <text evidence="12">The sequence shown here is derived from an EMBL/GenBank/DDBJ whole genome shotgun (WGS) entry which is preliminary data.</text>
</comment>
<dbReference type="InterPro" id="IPR003586">
    <property type="entry name" value="Hint_dom_C"/>
</dbReference>
<keyword evidence="4" id="KW-0651">Protein splicing</keyword>
<gene>
    <name evidence="8" type="primary">top6B</name>
    <name evidence="12" type="ORF">GCM10008995_11010</name>
</gene>
<dbReference type="CDD" id="cd00081">
    <property type="entry name" value="Hint"/>
    <property type="match status" value="1"/>
</dbReference>
<feature type="binding site" evidence="8">
    <location>
        <begin position="717"/>
        <end position="724"/>
    </location>
    <ligand>
        <name>ATP</name>
        <dbReference type="ChEBI" id="CHEBI:30616"/>
    </ligand>
</feature>
<keyword evidence="9" id="KW-0175">Coiled coil</keyword>
<dbReference type="InterPro" id="IPR003587">
    <property type="entry name" value="Hint_dom_N"/>
</dbReference>
<dbReference type="InterPro" id="IPR036890">
    <property type="entry name" value="HATPase_C_sf"/>
</dbReference>
<dbReference type="Pfam" id="PF02518">
    <property type="entry name" value="HATPase_c"/>
    <property type="match status" value="1"/>
</dbReference>
<organism evidence="12 13">
    <name type="scientific">Halobellus salinus</name>
    <dbReference type="NCBI Taxonomy" id="931585"/>
    <lineage>
        <taxon>Archaea</taxon>
        <taxon>Methanobacteriati</taxon>
        <taxon>Methanobacteriota</taxon>
        <taxon>Stenosarchaea group</taxon>
        <taxon>Halobacteria</taxon>
        <taxon>Halobacteriales</taxon>
        <taxon>Haloferacaceae</taxon>
        <taxon>Halobellus</taxon>
    </lineage>
</organism>
<dbReference type="Pfam" id="PF09239">
    <property type="entry name" value="Topo-VIb_trans"/>
    <property type="match status" value="1"/>
</dbReference>
<dbReference type="PANTHER" id="PTHR48444">
    <property type="entry name" value="DNA TOPOISOMERASE 6 SUBUNIT B"/>
    <property type="match status" value="1"/>
</dbReference>
<dbReference type="SUPFAM" id="SSF54211">
    <property type="entry name" value="Ribosomal protein S5 domain 2-like"/>
    <property type="match status" value="1"/>
</dbReference>
<keyword evidence="7 8" id="KW-0413">Isomerase</keyword>
<comment type="subunit">
    <text evidence="8">Homodimer. Heterotetramer of two Top6A and two Top6B chains.</text>
</comment>
<dbReference type="GO" id="GO:0006260">
    <property type="term" value="P:DNA replication"/>
    <property type="evidence" value="ECO:0007669"/>
    <property type="project" value="UniProtKB-UniRule"/>
</dbReference>
<dbReference type="SUPFAM" id="SSF55608">
    <property type="entry name" value="Homing endonucleases"/>
    <property type="match status" value="1"/>
</dbReference>
<evidence type="ECO:0000256" key="8">
    <source>
        <dbReference type="HAMAP-Rule" id="MF_00322"/>
    </source>
</evidence>
<dbReference type="InterPro" id="IPR015320">
    <property type="entry name" value="TopoVI_B_transducer"/>
</dbReference>
<dbReference type="InterPro" id="IPR014721">
    <property type="entry name" value="Ribsml_uS5_D2-typ_fold_subgr"/>
</dbReference>